<comment type="caution">
    <text evidence="4">The sequence shown here is derived from an EMBL/GenBank/DDBJ whole genome shotgun (WGS) entry which is preliminary data.</text>
</comment>
<dbReference type="RefSeq" id="WP_203375645.1">
    <property type="nucleotide sequence ID" value="NZ_JAENHP010000002.1"/>
</dbReference>
<evidence type="ECO:0000256" key="1">
    <source>
        <dbReference type="ARBA" id="ARBA00022729"/>
    </source>
</evidence>
<sequence length="1189" mass="126198">MTPARTRAWIAGTAVLAVVLSGSSVAIRPAAAAPAVSGVEASRLAQRTGERTEVVSERTERSQLFAEPDGRFTYQASALPKHVRRADGSWAPVDLTLTTSGGAVRPRVSPADVRFSAGGAEPMATLVEDGRTLTVDWPLGDLPAPKLADDSATYAEVLPGVDLVVRATHGGFAHVLAVKSAEAAANPELRQITFDLGGDTDVRRAADGSLQAVAGGRLVATAGSPAMWDSRPAAATAKTTARAAAPESTPAEPGDFARIAPVATAVTSNGDLVLKPDAALLAKATYPLFIDPDWSTGKYRWAYSTSTGNNNTDLSVARVGKDPESNTTYRSYFEFPTGAIKGKWVQSAYVQMEVDHTASCTDTPNSMLSANPPSSTPRSAWRTQDWYLKHLAQVSSHASQGGGCADSPQPNVTINFRTDAVSARVRAVAKTGSATTTFVFSAVDSAVSGESIENRWKKYVPGSAQLIADVDFIPTTPTSPQVNGVLCRGTTINIGTTALKFSAVMGDRDKTQAVRATWAWERQNGSSWVAMTAPATTLVPAGTRAMTPAVSGAANSQTYRFRVKGTDPSPYNQSSDYSAWCTFRIDLNDPPVQAELAQSTVDSGKPLQVEIFSYAADVVKFRYGWSSAVKEITGTKVVIQDPAGDITRVSAKVTVNVPKYGMNVLYLQAVDATGNVGDGSIEFTASRPSPAVARWSLQTYPGESATAALQDKQDTLAGDTPLSGSATWTDKQRLVGGTNATFSGAQSLTTTGKVVDTTKSYGVAAWVRLDRDNGLQSLIAQDGVHASNFQLQYRNDSVDGDAVPDKSFCLTLRLQDIDTSGPYKAACAANTAVVGRWTHVAAAYDATEKKLRIWVDGKLKSEVDAPATWSATGKVRLGNRLLTAAGTVVEAFSGSLADVQIYDRAMVQEDVTGALDNPELAVEAERGMVKPIEVGRWDFEAAVGCYDPTIANTCEAPDGTGFNRRLGLTEGTEIQTAGGGQYADFNTVHPSNPDVTTAEYGVAQRNTGTTDAPQWAEAQVLHTNQSFTITGRVLLDNLRYSMTAYALKGNLQSVVAVALDGSLAEGGGPRFEVKYPTGDANSNITFKHLYGKEILTEDNVGAWFDLTLVYDANAGQLRFYVNGERQGVAEQVDLWAATGPLSVGTEWYTNRNDTLSRYTSNWLGGLDDIVAYQGAMTEAQVAALTPAAE</sequence>
<reference evidence="4 5" key="1">
    <citation type="submission" date="2021-01" db="EMBL/GenBank/DDBJ databases">
        <title>Actinoplanes sp. nov. LDG1-06 isolated from lichen.</title>
        <authorList>
            <person name="Saeng-In P."/>
            <person name="Phongsopitanun W."/>
            <person name="Kanchanasin P."/>
            <person name="Yuki M."/>
            <person name="Kudo T."/>
            <person name="Ohkuma M."/>
            <person name="Tanasupawat S."/>
        </authorList>
    </citation>
    <scope>NUCLEOTIDE SEQUENCE [LARGE SCALE GENOMIC DNA]</scope>
    <source>
        <strain evidence="4 5">LDG1-06</strain>
    </source>
</reference>
<evidence type="ECO:0000313" key="4">
    <source>
        <dbReference type="EMBL" id="MBM2615792.1"/>
    </source>
</evidence>
<keyword evidence="5" id="KW-1185">Reference proteome</keyword>
<dbReference type="EMBL" id="JAENHP010000002">
    <property type="protein sequence ID" value="MBM2615792.1"/>
    <property type="molecule type" value="Genomic_DNA"/>
</dbReference>
<keyword evidence="2" id="KW-1015">Disulfide bond</keyword>
<dbReference type="InterPro" id="IPR013320">
    <property type="entry name" value="ConA-like_dom_sf"/>
</dbReference>
<feature type="domain" description="LamG-like jellyroll fold" evidence="3">
    <location>
        <begin position="759"/>
        <end position="909"/>
    </location>
</feature>
<proteinExistence type="predicted"/>
<accession>A0ABS2A7I0</accession>
<organism evidence="4 5">
    <name type="scientific">Paractinoplanes ovalisporus</name>
    <dbReference type="NCBI Taxonomy" id="2810368"/>
    <lineage>
        <taxon>Bacteria</taxon>
        <taxon>Bacillati</taxon>
        <taxon>Actinomycetota</taxon>
        <taxon>Actinomycetes</taxon>
        <taxon>Micromonosporales</taxon>
        <taxon>Micromonosporaceae</taxon>
        <taxon>Paractinoplanes</taxon>
    </lineage>
</organism>
<feature type="domain" description="LamG-like jellyroll fold" evidence="3">
    <location>
        <begin position="1025"/>
        <end position="1179"/>
    </location>
</feature>
<dbReference type="Proteomes" id="UP000632138">
    <property type="component" value="Unassembled WGS sequence"/>
</dbReference>
<dbReference type="InterPro" id="IPR006558">
    <property type="entry name" value="LamG-like"/>
</dbReference>
<keyword evidence="1" id="KW-0732">Signal</keyword>
<name>A0ABS2A7I0_9ACTN</name>
<evidence type="ECO:0000313" key="5">
    <source>
        <dbReference type="Proteomes" id="UP000632138"/>
    </source>
</evidence>
<evidence type="ECO:0000256" key="2">
    <source>
        <dbReference type="ARBA" id="ARBA00023157"/>
    </source>
</evidence>
<dbReference type="SUPFAM" id="SSF49899">
    <property type="entry name" value="Concanavalin A-like lectins/glucanases"/>
    <property type="match status" value="2"/>
</dbReference>
<dbReference type="Gene3D" id="2.60.120.200">
    <property type="match status" value="2"/>
</dbReference>
<evidence type="ECO:0000259" key="3">
    <source>
        <dbReference type="SMART" id="SM00560"/>
    </source>
</evidence>
<dbReference type="Pfam" id="PF13385">
    <property type="entry name" value="Laminin_G_3"/>
    <property type="match status" value="2"/>
</dbReference>
<dbReference type="SMART" id="SM00560">
    <property type="entry name" value="LamGL"/>
    <property type="match status" value="2"/>
</dbReference>
<gene>
    <name evidence="4" type="ORF">JIG36_09515</name>
</gene>
<protein>
    <submittedName>
        <fullName evidence="4">Laminin G domain-containing protein</fullName>
    </submittedName>
</protein>